<evidence type="ECO:0000256" key="3">
    <source>
        <dbReference type="ARBA" id="ARBA00023163"/>
    </source>
</evidence>
<protein>
    <submittedName>
        <fullName evidence="5">Putative AraC family transcriptional regulator</fullName>
    </submittedName>
</protein>
<dbReference type="GO" id="GO:0043565">
    <property type="term" value="F:sequence-specific DNA binding"/>
    <property type="evidence" value="ECO:0007669"/>
    <property type="project" value="InterPro"/>
</dbReference>
<dbReference type="InterPro" id="IPR041522">
    <property type="entry name" value="CdaR_GGDEF"/>
</dbReference>
<dbReference type="InterPro" id="IPR018060">
    <property type="entry name" value="HTH_AraC"/>
</dbReference>
<dbReference type="PANTHER" id="PTHR43280:SF28">
    <property type="entry name" value="HTH-TYPE TRANSCRIPTIONAL ACTIVATOR RHAS"/>
    <property type="match status" value="1"/>
</dbReference>
<evidence type="ECO:0000313" key="6">
    <source>
        <dbReference type="Proteomes" id="UP000245202"/>
    </source>
</evidence>
<dbReference type="Pfam" id="PF12833">
    <property type="entry name" value="HTH_18"/>
    <property type="match status" value="1"/>
</dbReference>
<dbReference type="InterPro" id="IPR020449">
    <property type="entry name" value="Tscrpt_reg_AraC-type_HTH"/>
</dbReference>
<keyword evidence="1" id="KW-0805">Transcription regulation</keyword>
<dbReference type="EMBL" id="BDQX01000058">
    <property type="protein sequence ID" value="GBG06864.1"/>
    <property type="molecule type" value="Genomic_DNA"/>
</dbReference>
<reference evidence="5 6" key="1">
    <citation type="submission" date="2017-08" db="EMBL/GenBank/DDBJ databases">
        <title>Substantial Increase in Enzyme Production by Combined Drug-Resistance Mutations in Paenibacillus agaridevorans.</title>
        <authorList>
            <person name="Tanaka Y."/>
            <person name="Funane K."/>
            <person name="Hosaka T."/>
            <person name="Shiwa Y."/>
            <person name="Fujita N."/>
            <person name="Miyazaki T."/>
            <person name="Yoshikawa H."/>
            <person name="Murakami K."/>
            <person name="Kasahara K."/>
            <person name="Inaoka T."/>
            <person name="Hiraga Y."/>
            <person name="Ochi K."/>
        </authorList>
    </citation>
    <scope>NUCLEOTIDE SEQUENCE [LARGE SCALE GENOMIC DNA]</scope>
    <source>
        <strain evidence="5 6">T-3040</strain>
    </source>
</reference>
<dbReference type="PRINTS" id="PR00032">
    <property type="entry name" value="HTHARAC"/>
</dbReference>
<comment type="caution">
    <text evidence="5">The sequence shown here is derived from an EMBL/GenBank/DDBJ whole genome shotgun (WGS) entry which is preliminary data.</text>
</comment>
<dbReference type="PANTHER" id="PTHR43280">
    <property type="entry name" value="ARAC-FAMILY TRANSCRIPTIONAL REGULATOR"/>
    <property type="match status" value="1"/>
</dbReference>
<dbReference type="AlphaFoldDB" id="A0A2R5ETZ7"/>
<organism evidence="5 6">
    <name type="scientific">Paenibacillus agaridevorans</name>
    <dbReference type="NCBI Taxonomy" id="171404"/>
    <lineage>
        <taxon>Bacteria</taxon>
        <taxon>Bacillati</taxon>
        <taxon>Bacillota</taxon>
        <taxon>Bacilli</taxon>
        <taxon>Bacillales</taxon>
        <taxon>Paenibacillaceae</taxon>
        <taxon>Paenibacillus</taxon>
    </lineage>
</organism>
<dbReference type="SUPFAM" id="SSF46689">
    <property type="entry name" value="Homeodomain-like"/>
    <property type="match status" value="2"/>
</dbReference>
<dbReference type="InterPro" id="IPR009057">
    <property type="entry name" value="Homeodomain-like_sf"/>
</dbReference>
<accession>A0A2R5ETZ7</accession>
<dbReference type="Gene3D" id="1.10.10.60">
    <property type="entry name" value="Homeodomain-like"/>
    <property type="match status" value="2"/>
</dbReference>
<dbReference type="SMART" id="SM00342">
    <property type="entry name" value="HTH_ARAC"/>
    <property type="match status" value="1"/>
</dbReference>
<keyword evidence="3" id="KW-0804">Transcription</keyword>
<name>A0A2R5ETZ7_9BACL</name>
<dbReference type="Pfam" id="PF17853">
    <property type="entry name" value="GGDEF_2"/>
    <property type="match status" value="1"/>
</dbReference>
<sequence>PLKPMNRFVQAMRQQLSAPAKPGGRKYNDEFHYFESTVQHILEDREQLHKQVVESKPLVKWQLMTELLSGGPKNLSAIQPYMDTLNIRLHAQRFVVMSIEFDNKGQIASARDLKLYAYALCNVAEELMNAEGQGIACELDKGKCVVIMSFGDDEDRERHAIRAVAVADMLKEFVQEYLGRTISIGIGDAVEMLEEVPTSYKQSLEALRYKLVMGGNSIITREDISADPSPQFYKLFAMTDGIVASVKLPDADKMRGQVRKWFESFAEQGVPPELIMQLVVQCLMKTATAAAEIGVDTDGIFPEQYLVEMLNQYERLEQLEKFTVGALDSFIERIREKRGSRERNETIDKAKQYIQEHYMRSDMSLNLLAGEFHLSISHLSKLFKEQMECNFIDYLMEVRMNQAKELLAGTEDKIRDIAEQVGYSNVNSFVRIFKKMTGLTPTEFRERSKG</sequence>
<dbReference type="GO" id="GO:0003700">
    <property type="term" value="F:DNA-binding transcription factor activity"/>
    <property type="evidence" value="ECO:0007669"/>
    <property type="project" value="InterPro"/>
</dbReference>
<evidence type="ECO:0000259" key="4">
    <source>
        <dbReference type="PROSITE" id="PS01124"/>
    </source>
</evidence>
<feature type="non-terminal residue" evidence="5">
    <location>
        <position position="1"/>
    </location>
</feature>
<evidence type="ECO:0000256" key="2">
    <source>
        <dbReference type="ARBA" id="ARBA00023125"/>
    </source>
</evidence>
<evidence type="ECO:0000256" key="1">
    <source>
        <dbReference type="ARBA" id="ARBA00023015"/>
    </source>
</evidence>
<dbReference type="Proteomes" id="UP000245202">
    <property type="component" value="Unassembled WGS sequence"/>
</dbReference>
<dbReference type="PROSITE" id="PS00041">
    <property type="entry name" value="HTH_ARAC_FAMILY_1"/>
    <property type="match status" value="1"/>
</dbReference>
<dbReference type="InterPro" id="IPR018062">
    <property type="entry name" value="HTH_AraC-typ_CS"/>
</dbReference>
<keyword evidence="6" id="KW-1185">Reference proteome</keyword>
<dbReference type="PROSITE" id="PS01124">
    <property type="entry name" value="HTH_ARAC_FAMILY_2"/>
    <property type="match status" value="1"/>
</dbReference>
<evidence type="ECO:0000313" key="5">
    <source>
        <dbReference type="EMBL" id="GBG06864.1"/>
    </source>
</evidence>
<feature type="domain" description="HTH araC/xylS-type" evidence="4">
    <location>
        <begin position="348"/>
        <end position="447"/>
    </location>
</feature>
<proteinExistence type="predicted"/>
<dbReference type="RefSeq" id="WP_146200376.1">
    <property type="nucleotide sequence ID" value="NZ_BDQX01000058.1"/>
</dbReference>
<gene>
    <name evidence="5" type="ORF">PAT3040_01405</name>
</gene>
<keyword evidence="2" id="KW-0238">DNA-binding</keyword>